<accession>A0A5P9CPF8</accession>
<evidence type="ECO:0000313" key="2">
    <source>
        <dbReference type="Proteomes" id="UP000326936"/>
    </source>
</evidence>
<gene>
    <name evidence="1" type="ORF">FIV01_14920</name>
</gene>
<dbReference type="OrthoDB" id="5902943at2"/>
<keyword evidence="1" id="KW-0614">Plasmid</keyword>
<proteinExistence type="predicted"/>
<sequence>MNNELISKLEQAGLKSTKNELISKIEQAEREVILQALIQKAKQISFSLESVEAQSVVTALSAFTTIPDGPSAERALEHYSQLNDEQQLEYRQQIYAQFIHQSSMFKKLMQKS</sequence>
<dbReference type="EMBL" id="CP045351">
    <property type="protein sequence ID" value="QFT27677.1"/>
    <property type="molecule type" value="Genomic_DNA"/>
</dbReference>
<dbReference type="KEGG" id="vaq:FIV01_14920"/>
<protein>
    <submittedName>
        <fullName evidence="1">Uncharacterized protein</fullName>
    </submittedName>
</protein>
<dbReference type="RefSeq" id="WP_152431775.1">
    <property type="nucleotide sequence ID" value="NZ_CBCSDK010000012.1"/>
</dbReference>
<organism evidence="1 2">
    <name type="scientific">Vibrio aquimaris</name>
    <dbReference type="NCBI Taxonomy" id="2587862"/>
    <lineage>
        <taxon>Bacteria</taxon>
        <taxon>Pseudomonadati</taxon>
        <taxon>Pseudomonadota</taxon>
        <taxon>Gammaproteobacteria</taxon>
        <taxon>Vibrionales</taxon>
        <taxon>Vibrionaceae</taxon>
        <taxon>Vibrio</taxon>
    </lineage>
</organism>
<dbReference type="Proteomes" id="UP000326936">
    <property type="component" value="Plasmid pTHAF100_a"/>
</dbReference>
<dbReference type="AlphaFoldDB" id="A0A5P9CPF8"/>
<name>A0A5P9CPF8_9VIBR</name>
<keyword evidence="2" id="KW-1185">Reference proteome</keyword>
<reference evidence="1 2" key="1">
    <citation type="submission" date="2019-10" db="EMBL/GenBank/DDBJ databases">
        <title>Complete genome sequence of Vibrio sp. strain THAF100, isolated from non-filtered water from the water column of tank 6 of a marine aquarium containing stony-coral fragments. Water maintained at 26 degree C.</title>
        <authorList>
            <person name="Ruckert C."/>
            <person name="Franco A."/>
            <person name="Kalinowski J."/>
            <person name="Glaeser S."/>
        </authorList>
    </citation>
    <scope>NUCLEOTIDE SEQUENCE [LARGE SCALE GENOMIC DNA]</scope>
    <source>
        <strain evidence="1 2">THAF100</strain>
        <plasmid evidence="2">pthaf100_a</plasmid>
    </source>
</reference>
<evidence type="ECO:0000313" key="1">
    <source>
        <dbReference type="EMBL" id="QFT27677.1"/>
    </source>
</evidence>
<geneLocation type="plasmid" evidence="2">
    <name>pthaf100_a</name>
</geneLocation>